<feature type="region of interest" description="Disordered" evidence="1">
    <location>
        <begin position="411"/>
        <end position="470"/>
    </location>
</feature>
<dbReference type="Proteomes" id="UP000503447">
    <property type="component" value="Chromosome"/>
</dbReference>
<protein>
    <recommendedName>
        <fullName evidence="2">Flagellar hook-length control protein-like C-terminal domain-containing protein</fullName>
    </recommendedName>
</protein>
<reference evidence="4" key="1">
    <citation type="submission" date="2020-05" db="EMBL/GenBank/DDBJ databases">
        <title>Frigoriglobus tundricola gen. nov., sp. nov., a psychrotolerant cellulolytic planctomycete of the family Gemmataceae with two divergent copies of 16S rRNA gene.</title>
        <authorList>
            <person name="Kulichevskaya I.S."/>
            <person name="Ivanova A.A."/>
            <person name="Naumoff D.G."/>
            <person name="Beletsky A.V."/>
            <person name="Rijpstra W.I.C."/>
            <person name="Sinninghe Damste J.S."/>
            <person name="Mardanov A.V."/>
            <person name="Ravin N.V."/>
            <person name="Dedysh S.N."/>
        </authorList>
    </citation>
    <scope>NUCLEOTIDE SEQUENCE [LARGE SCALE GENOMIC DNA]</scope>
    <source>
        <strain evidence="4">PL17</strain>
    </source>
</reference>
<feature type="region of interest" description="Disordered" evidence="1">
    <location>
        <begin position="87"/>
        <end position="116"/>
    </location>
</feature>
<dbReference type="AlphaFoldDB" id="A0A6M5YM55"/>
<feature type="domain" description="Flagellar hook-length control protein-like C-terminal" evidence="2">
    <location>
        <begin position="557"/>
        <end position="628"/>
    </location>
</feature>
<keyword evidence="4" id="KW-1185">Reference proteome</keyword>
<sequence>MQVPAASAVAQPTVPVVAGQPAQVLAGNLATLPIGALLQATVSGVTPREAVLTVNGQTLTVRTPPGVQLHTGAVFFVRVPPNATSATNPTLELGVPSAAPQSPQTPTAAQSQLSTSVGNALTNTIGRSVGTATTTTAPATGATPPLTAPPAAPPRLAVVDVLAQLPNGNLRVQIDGGEQTATPSEPLVTGGRYVLQVSQTASGLALKSPPDSPTLPADVAIAVLRNPVPTFVAALKPLQAELAALTARPTNTPQTTTTQPSGAQQPTIAAQPAGATQPTATVLTTLTALLATGDPTTSTPAPAGVTQLATTALTPNSTLATNPAAQNAANDPTTSTPAPAGATRLAAALTPTGPTLATSPAVQKAANAVLNTLSTFLPSDSRPLNATELQNLIENGGLHFEAKLARLTDPTATTTQKPAPATASNTAATKPTPTASPIPAREPNTATGTPGATSGALSGPPAQTGTTAHLVGPDLKGDLLGLLQAVQNLGGAAAGAPAAAAALGGLEAQQATNALAQSTGAPYYLQVPFPDGAIWRTLHLSLEPQNQSTQSDSSTPSGRFRVFMHVPLTDLGETWIDAGVAGDQLRATIYLDQTAVRDRVQAALPELQTQLQADGFSEVLLSVKSSSDLPDRYRREAGAMQAGRPASVSLLDVKA</sequence>
<evidence type="ECO:0000313" key="3">
    <source>
        <dbReference type="EMBL" id="QJW94416.1"/>
    </source>
</evidence>
<name>A0A6M5YM55_9BACT</name>
<gene>
    <name evidence="3" type="ORF">FTUN_1936</name>
</gene>
<feature type="compositionally biased region" description="Low complexity" evidence="1">
    <location>
        <begin position="411"/>
        <end position="459"/>
    </location>
</feature>
<evidence type="ECO:0000313" key="4">
    <source>
        <dbReference type="Proteomes" id="UP000503447"/>
    </source>
</evidence>
<evidence type="ECO:0000259" key="2">
    <source>
        <dbReference type="Pfam" id="PF02120"/>
    </source>
</evidence>
<accession>A0A6M5YM55</accession>
<feature type="region of interest" description="Disordered" evidence="1">
    <location>
        <begin position="131"/>
        <end position="152"/>
    </location>
</feature>
<dbReference type="InterPro" id="IPR021136">
    <property type="entry name" value="Flagellar_hook_control-like_C"/>
</dbReference>
<dbReference type="RefSeq" id="WP_171470422.1">
    <property type="nucleotide sequence ID" value="NZ_CP053452.2"/>
</dbReference>
<feature type="compositionally biased region" description="Low complexity" evidence="1">
    <location>
        <begin position="96"/>
        <end position="112"/>
    </location>
</feature>
<feature type="compositionally biased region" description="Polar residues" evidence="1">
    <location>
        <begin position="317"/>
        <end position="331"/>
    </location>
</feature>
<feature type="compositionally biased region" description="Low complexity" evidence="1">
    <location>
        <begin position="131"/>
        <end position="145"/>
    </location>
</feature>
<evidence type="ECO:0000256" key="1">
    <source>
        <dbReference type="SAM" id="MobiDB-lite"/>
    </source>
</evidence>
<dbReference type="EMBL" id="CP053452">
    <property type="protein sequence ID" value="QJW94416.1"/>
    <property type="molecule type" value="Genomic_DNA"/>
</dbReference>
<proteinExistence type="predicted"/>
<dbReference type="Pfam" id="PF02120">
    <property type="entry name" value="Flg_hook"/>
    <property type="match status" value="1"/>
</dbReference>
<organism evidence="3 4">
    <name type="scientific">Frigoriglobus tundricola</name>
    <dbReference type="NCBI Taxonomy" id="2774151"/>
    <lineage>
        <taxon>Bacteria</taxon>
        <taxon>Pseudomonadati</taxon>
        <taxon>Planctomycetota</taxon>
        <taxon>Planctomycetia</taxon>
        <taxon>Gemmatales</taxon>
        <taxon>Gemmataceae</taxon>
        <taxon>Frigoriglobus</taxon>
    </lineage>
</organism>
<dbReference type="KEGG" id="ftj:FTUN_1936"/>
<feature type="region of interest" description="Disordered" evidence="1">
    <location>
        <begin position="317"/>
        <end position="340"/>
    </location>
</feature>
<feature type="region of interest" description="Disordered" evidence="1">
    <location>
        <begin position="246"/>
        <end position="276"/>
    </location>
</feature>